<keyword evidence="2" id="KW-1185">Reference proteome</keyword>
<organism evidence="1">
    <name type="scientific">Oryza glumipatula</name>
    <dbReference type="NCBI Taxonomy" id="40148"/>
    <lineage>
        <taxon>Eukaryota</taxon>
        <taxon>Viridiplantae</taxon>
        <taxon>Streptophyta</taxon>
        <taxon>Embryophyta</taxon>
        <taxon>Tracheophyta</taxon>
        <taxon>Spermatophyta</taxon>
        <taxon>Magnoliopsida</taxon>
        <taxon>Liliopsida</taxon>
        <taxon>Poales</taxon>
        <taxon>Poaceae</taxon>
        <taxon>BOP clade</taxon>
        <taxon>Oryzoideae</taxon>
        <taxon>Oryzeae</taxon>
        <taxon>Oryzinae</taxon>
        <taxon>Oryza</taxon>
    </lineage>
</organism>
<reference evidence="1" key="3">
    <citation type="submission" date="2018-05" db="EMBL/GenBank/DDBJ databases">
        <title>OgluRS3 (Oryza glumaepatula Reference Sequence Version 3).</title>
        <authorList>
            <person name="Zhang J."/>
            <person name="Kudrna D."/>
            <person name="Lee S."/>
            <person name="Talag J."/>
            <person name="Welchert J."/>
            <person name="Wing R.A."/>
        </authorList>
    </citation>
    <scope>NUCLEOTIDE SEQUENCE [LARGE SCALE GENOMIC DNA]</scope>
</reference>
<name>A0A0D9Y9Q9_9ORYZ</name>
<dbReference type="Proteomes" id="UP000026961">
    <property type="component" value="Chromosome 1"/>
</dbReference>
<proteinExistence type="predicted"/>
<dbReference type="HOGENOM" id="CLU_1743349_0_0_1"/>
<dbReference type="AlphaFoldDB" id="A0A0D9Y9Q9"/>
<dbReference type="EnsemblPlants" id="OGLUM01G21060.1">
    <property type="protein sequence ID" value="OGLUM01G21060.1"/>
    <property type="gene ID" value="OGLUM01G21060"/>
</dbReference>
<dbReference type="Gramene" id="OGLUM01G21060.1">
    <property type="protein sequence ID" value="OGLUM01G21060.1"/>
    <property type="gene ID" value="OGLUM01G21060"/>
</dbReference>
<accession>A0A0D9Y9Q9</accession>
<evidence type="ECO:0000313" key="1">
    <source>
        <dbReference type="EnsemblPlants" id="OGLUM01G21060.1"/>
    </source>
</evidence>
<reference evidence="1" key="1">
    <citation type="submission" date="2013-08" db="EMBL/GenBank/DDBJ databases">
        <title>Oryza genome evolution.</title>
        <authorList>
            <person name="Wing R.A."/>
            <person name="Panaud O."/>
            <person name="Oliveira A.C."/>
        </authorList>
    </citation>
    <scope>NUCLEOTIDE SEQUENCE</scope>
</reference>
<sequence length="150" mass="16860">MSGQPTNQIRVLECKKKELLEEQESFIVQLRTLDIMLSDLNMLYGLPGDGKSLQGEVGLRVEPDAENDDGEVAWKLPVHPLTELPCQRRRPLEEVALGPLIEPRGQPPDPCPRRACCRCAPRRIATLAASMLLRRRRRVHRCSEEVGSVG</sequence>
<protein>
    <submittedName>
        <fullName evidence="1">Uncharacterized protein</fullName>
    </submittedName>
</protein>
<reference evidence="1" key="2">
    <citation type="submission" date="2015-04" db="UniProtKB">
        <authorList>
            <consortium name="EnsemblPlants"/>
        </authorList>
    </citation>
    <scope>IDENTIFICATION</scope>
</reference>
<evidence type="ECO:0000313" key="2">
    <source>
        <dbReference type="Proteomes" id="UP000026961"/>
    </source>
</evidence>